<dbReference type="PANTHER" id="PTHR43072">
    <property type="entry name" value="N-ACETYLTRANSFERASE"/>
    <property type="match status" value="1"/>
</dbReference>
<dbReference type="PANTHER" id="PTHR43072:SF23">
    <property type="entry name" value="UPF0039 PROTEIN C11D3.02C"/>
    <property type="match status" value="1"/>
</dbReference>
<keyword evidence="2 4" id="KW-0012">Acyltransferase</keyword>
<dbReference type="Pfam" id="PF00583">
    <property type="entry name" value="Acetyltransf_1"/>
    <property type="match status" value="1"/>
</dbReference>
<dbReference type="CDD" id="cd04301">
    <property type="entry name" value="NAT_SF"/>
    <property type="match status" value="1"/>
</dbReference>
<evidence type="ECO:0000313" key="5">
    <source>
        <dbReference type="Proteomes" id="UP000317421"/>
    </source>
</evidence>
<feature type="domain" description="N-acetyltransferase" evidence="3">
    <location>
        <begin position="1"/>
        <end position="163"/>
    </location>
</feature>
<dbReference type="PROSITE" id="PS51186">
    <property type="entry name" value="GNAT"/>
    <property type="match status" value="1"/>
</dbReference>
<dbReference type="RefSeq" id="WP_146444693.1">
    <property type="nucleotide sequence ID" value="NZ_SJPR01000002.1"/>
</dbReference>
<dbReference type="EC" id="2.3.1.-" evidence="4"/>
<name>A0A5C6ACL8_9BACT</name>
<dbReference type="SUPFAM" id="SSF55729">
    <property type="entry name" value="Acyl-CoA N-acyltransferases (Nat)"/>
    <property type="match status" value="1"/>
</dbReference>
<dbReference type="EMBL" id="SJPR01000002">
    <property type="protein sequence ID" value="TWT97792.1"/>
    <property type="molecule type" value="Genomic_DNA"/>
</dbReference>
<dbReference type="Gene3D" id="3.40.630.30">
    <property type="match status" value="1"/>
</dbReference>
<keyword evidence="1 4" id="KW-0808">Transferase</keyword>
<evidence type="ECO:0000259" key="3">
    <source>
        <dbReference type="PROSITE" id="PS51186"/>
    </source>
</evidence>
<protein>
    <submittedName>
        <fullName evidence="4">N-acyltransferase YncA</fullName>
        <ecNumber evidence="4">2.3.1.-</ecNumber>
    </submittedName>
</protein>
<evidence type="ECO:0000256" key="1">
    <source>
        <dbReference type="ARBA" id="ARBA00022679"/>
    </source>
</evidence>
<organism evidence="4 5">
    <name type="scientific">Botrimarina colliarenosi</name>
    <dbReference type="NCBI Taxonomy" id="2528001"/>
    <lineage>
        <taxon>Bacteria</taxon>
        <taxon>Pseudomonadati</taxon>
        <taxon>Planctomycetota</taxon>
        <taxon>Planctomycetia</taxon>
        <taxon>Pirellulales</taxon>
        <taxon>Lacipirellulaceae</taxon>
        <taxon>Botrimarina</taxon>
    </lineage>
</organism>
<accession>A0A5C6ACL8</accession>
<dbReference type="Proteomes" id="UP000317421">
    <property type="component" value="Unassembled WGS sequence"/>
</dbReference>
<dbReference type="OrthoDB" id="9798006at2"/>
<dbReference type="AlphaFoldDB" id="A0A5C6ACL8"/>
<dbReference type="InterPro" id="IPR016181">
    <property type="entry name" value="Acyl_CoA_acyltransferase"/>
</dbReference>
<reference evidence="4 5" key="1">
    <citation type="submission" date="2019-02" db="EMBL/GenBank/DDBJ databases">
        <title>Deep-cultivation of Planctomycetes and their phenomic and genomic characterization uncovers novel biology.</title>
        <authorList>
            <person name="Wiegand S."/>
            <person name="Jogler M."/>
            <person name="Boedeker C."/>
            <person name="Pinto D."/>
            <person name="Vollmers J."/>
            <person name="Rivas-Marin E."/>
            <person name="Kohn T."/>
            <person name="Peeters S.H."/>
            <person name="Heuer A."/>
            <person name="Rast P."/>
            <person name="Oberbeckmann S."/>
            <person name="Bunk B."/>
            <person name="Jeske O."/>
            <person name="Meyerdierks A."/>
            <person name="Storesund J.E."/>
            <person name="Kallscheuer N."/>
            <person name="Luecker S."/>
            <person name="Lage O.M."/>
            <person name="Pohl T."/>
            <person name="Merkel B.J."/>
            <person name="Hornburger P."/>
            <person name="Mueller R.-W."/>
            <person name="Bruemmer F."/>
            <person name="Labrenz M."/>
            <person name="Spormann A.M."/>
            <person name="Op Den Camp H."/>
            <person name="Overmann J."/>
            <person name="Amann R."/>
            <person name="Jetten M.S.M."/>
            <person name="Mascher T."/>
            <person name="Medema M.H."/>
            <person name="Devos D.P."/>
            <person name="Kaster A.-K."/>
            <person name="Ovreas L."/>
            <person name="Rohde M."/>
            <person name="Galperin M.Y."/>
            <person name="Jogler C."/>
        </authorList>
    </citation>
    <scope>NUCLEOTIDE SEQUENCE [LARGE SCALE GENOMIC DNA]</scope>
    <source>
        <strain evidence="4 5">Pla108</strain>
    </source>
</reference>
<sequence length="163" mass="17835">MQLIDADASHLAAIQAIVNDVVATTTAIYDEAPATDRETADWFEVKRAKGFPVIVAIDESVSVMGFASYGDFNKKPGYRFTVEHSLHVAADHRGKGLGRVLLEAIESRARGAGVHTMVGLIDAENVASRRLHESAGYELAGTLKEVGWKFGRWLNMCSYQKIL</sequence>
<dbReference type="GO" id="GO:0016747">
    <property type="term" value="F:acyltransferase activity, transferring groups other than amino-acyl groups"/>
    <property type="evidence" value="ECO:0007669"/>
    <property type="project" value="InterPro"/>
</dbReference>
<keyword evidence="5" id="KW-1185">Reference proteome</keyword>
<evidence type="ECO:0000256" key="2">
    <source>
        <dbReference type="ARBA" id="ARBA00023315"/>
    </source>
</evidence>
<dbReference type="InterPro" id="IPR000182">
    <property type="entry name" value="GNAT_dom"/>
</dbReference>
<proteinExistence type="predicted"/>
<evidence type="ECO:0000313" key="4">
    <source>
        <dbReference type="EMBL" id="TWT97792.1"/>
    </source>
</evidence>
<gene>
    <name evidence="4" type="primary">yncA</name>
    <name evidence="4" type="ORF">Pla108_19440</name>
</gene>
<comment type="caution">
    <text evidence="4">The sequence shown here is derived from an EMBL/GenBank/DDBJ whole genome shotgun (WGS) entry which is preliminary data.</text>
</comment>